<evidence type="ECO:0000256" key="4">
    <source>
        <dbReference type="ARBA" id="ARBA00022496"/>
    </source>
</evidence>
<comment type="similarity">
    <text evidence="12 13">Belongs to the TonB-dependent receptor family.</text>
</comment>
<sequence length="786" mass="89104">MKQLLSGLLVWLLPVCAFAQFSITGKVTSANDNQTLIAANVQLLGTKYRTITDADGNFAFDNIPAESYDLKVSILGYQTFTQKLTLKQNTTIEIALEEKVIMTEQVIVNALRATDKTAMTFTNLDKEVIEKQNFGQDMPFLLAQTPSMVVTSDAGAGVGYTGMRIRGSDATRINVTVNGIPLNDSESHNVFWVNMPDFASSVDQLQVQRGVGTSTNGAAAFGASVNIQTENVNPDAYAEINNAYGTFNTMKNTVKLGTGLIDDKFAFDVRLSNITSDGYVDRAFSDLKSLWVSGGYYGESTMIKLNAWTGKEKTYQSWWGVPEYLLEEDRTYNYYTYENQTDNYQQDHYQLILAQDLSDNWTLNGALHYTKGRGYYEEYKEGEDPAHYQLVSESGAETDLIRQRWLDNDFYGFTLSLNYASDRLSLNIGGAANEYVGDHFGEVIWAETASPAKWGDRYYFNEGKKQEANTYVKASYQLSDKLNLYGDLQYRYIHYRTEGNDNDLVDINTGGTYNFVNPKFGINYQMTPNSSLYASYSIGNREPVRSDFVDALDGVTPKHETLRDFELGYRFRNSNTQLNVNYYLMDYTNQLVVTGELNDVGSNIRTNVDDSYRMGIELDGSYAFNSKLSIAANLALSINKIAEFTEVVYDYTEGTDEFVRYNTYEDTDIAFSPSVVGGAQLNYRPFKNFEVSFISKYVGDQYLDNTSNENRKLDAYFVNDLRFSYSIKPRFMKSIDLACQINNIFNHTYEANGYTFSYYWDNELITENYYYPQAGTNVMFSVSMKL</sequence>
<keyword evidence="6 14" id="KW-0732">Signal</keyword>
<dbReference type="Pfam" id="PF00593">
    <property type="entry name" value="TonB_dep_Rec_b-barrel"/>
    <property type="match status" value="1"/>
</dbReference>
<keyword evidence="4" id="KW-0410">Iron transport</keyword>
<comment type="subcellular location">
    <subcellularLocation>
        <location evidence="1 12">Cell outer membrane</location>
        <topology evidence="1 12">Multi-pass membrane protein</topology>
    </subcellularLocation>
</comment>
<evidence type="ECO:0000256" key="10">
    <source>
        <dbReference type="ARBA" id="ARBA00023136"/>
    </source>
</evidence>
<keyword evidence="9 13" id="KW-0798">TonB box</keyword>
<dbReference type="PANTHER" id="PTHR32552">
    <property type="entry name" value="FERRICHROME IRON RECEPTOR-RELATED"/>
    <property type="match status" value="1"/>
</dbReference>
<evidence type="ECO:0000256" key="1">
    <source>
        <dbReference type="ARBA" id="ARBA00004571"/>
    </source>
</evidence>
<evidence type="ECO:0000256" key="2">
    <source>
        <dbReference type="ARBA" id="ARBA00022448"/>
    </source>
</evidence>
<keyword evidence="17" id="KW-0675">Receptor</keyword>
<dbReference type="RefSeq" id="WP_109615920.1">
    <property type="nucleotide sequence ID" value="NZ_QGDO01000001.1"/>
</dbReference>
<keyword evidence="2 12" id="KW-0813">Transport</keyword>
<evidence type="ECO:0000259" key="15">
    <source>
        <dbReference type="Pfam" id="PF00593"/>
    </source>
</evidence>
<feature type="domain" description="TonB-dependent receptor plug" evidence="16">
    <location>
        <begin position="116"/>
        <end position="223"/>
    </location>
</feature>
<keyword evidence="10 12" id="KW-0472">Membrane</keyword>
<feature type="chain" id="PRO_5016432505" evidence="14">
    <location>
        <begin position="20"/>
        <end position="786"/>
    </location>
</feature>
<dbReference type="GO" id="GO:0009279">
    <property type="term" value="C:cell outer membrane"/>
    <property type="evidence" value="ECO:0007669"/>
    <property type="project" value="UniProtKB-SubCell"/>
</dbReference>
<dbReference type="Gene3D" id="2.170.130.10">
    <property type="entry name" value="TonB-dependent receptor, plug domain"/>
    <property type="match status" value="1"/>
</dbReference>
<dbReference type="OrthoDB" id="9761152at2"/>
<evidence type="ECO:0000256" key="8">
    <source>
        <dbReference type="ARBA" id="ARBA00023065"/>
    </source>
</evidence>
<keyword evidence="18" id="KW-1185">Reference proteome</keyword>
<name>A0A315ZHY8_SEDFL</name>
<dbReference type="EMBL" id="QGDO01000001">
    <property type="protein sequence ID" value="PWJ44428.1"/>
    <property type="molecule type" value="Genomic_DNA"/>
</dbReference>
<evidence type="ECO:0000256" key="7">
    <source>
        <dbReference type="ARBA" id="ARBA00023004"/>
    </source>
</evidence>
<protein>
    <submittedName>
        <fullName evidence="17">Iron complex outermembrane receptor protein</fullName>
    </submittedName>
</protein>
<evidence type="ECO:0000259" key="16">
    <source>
        <dbReference type="Pfam" id="PF07715"/>
    </source>
</evidence>
<dbReference type="Proteomes" id="UP000245535">
    <property type="component" value="Unassembled WGS sequence"/>
</dbReference>
<evidence type="ECO:0000256" key="5">
    <source>
        <dbReference type="ARBA" id="ARBA00022692"/>
    </source>
</evidence>
<dbReference type="AlphaFoldDB" id="A0A315ZHY8"/>
<keyword evidence="8" id="KW-0406">Ion transport</keyword>
<evidence type="ECO:0000256" key="11">
    <source>
        <dbReference type="ARBA" id="ARBA00023237"/>
    </source>
</evidence>
<reference evidence="17 18" key="1">
    <citation type="submission" date="2018-03" db="EMBL/GenBank/DDBJ databases">
        <title>Genomic Encyclopedia of Archaeal and Bacterial Type Strains, Phase II (KMG-II): from individual species to whole genera.</title>
        <authorList>
            <person name="Goeker M."/>
        </authorList>
    </citation>
    <scope>NUCLEOTIDE SEQUENCE [LARGE SCALE GENOMIC DNA]</scope>
    <source>
        <strain evidence="17 18">DSM 28229</strain>
    </source>
</reference>
<dbReference type="InterPro" id="IPR037066">
    <property type="entry name" value="Plug_dom_sf"/>
</dbReference>
<accession>A0A315ZHY8</accession>
<dbReference type="Pfam" id="PF07715">
    <property type="entry name" value="Plug"/>
    <property type="match status" value="1"/>
</dbReference>
<dbReference type="InterPro" id="IPR008969">
    <property type="entry name" value="CarboxyPept-like_regulatory"/>
</dbReference>
<dbReference type="PANTHER" id="PTHR32552:SF68">
    <property type="entry name" value="FERRICHROME OUTER MEMBRANE TRANSPORTER_PHAGE RECEPTOR"/>
    <property type="match status" value="1"/>
</dbReference>
<evidence type="ECO:0000256" key="3">
    <source>
        <dbReference type="ARBA" id="ARBA00022452"/>
    </source>
</evidence>
<proteinExistence type="inferred from homology"/>
<evidence type="ECO:0000256" key="6">
    <source>
        <dbReference type="ARBA" id="ARBA00022729"/>
    </source>
</evidence>
<gene>
    <name evidence="17" type="ORF">BC781_101787</name>
</gene>
<evidence type="ECO:0000313" key="17">
    <source>
        <dbReference type="EMBL" id="PWJ44428.1"/>
    </source>
</evidence>
<evidence type="ECO:0000313" key="18">
    <source>
        <dbReference type="Proteomes" id="UP000245535"/>
    </source>
</evidence>
<comment type="caution">
    <text evidence="17">The sequence shown here is derived from an EMBL/GenBank/DDBJ whole genome shotgun (WGS) entry which is preliminary data.</text>
</comment>
<keyword evidence="5 12" id="KW-0812">Transmembrane</keyword>
<keyword evidence="3 12" id="KW-1134">Transmembrane beta strand</keyword>
<keyword evidence="11 12" id="KW-0998">Cell outer membrane</keyword>
<evidence type="ECO:0000256" key="9">
    <source>
        <dbReference type="ARBA" id="ARBA00023077"/>
    </source>
</evidence>
<organism evidence="17 18">
    <name type="scientific">Sediminitomix flava</name>
    <dbReference type="NCBI Taxonomy" id="379075"/>
    <lineage>
        <taxon>Bacteria</taxon>
        <taxon>Pseudomonadati</taxon>
        <taxon>Bacteroidota</taxon>
        <taxon>Cytophagia</taxon>
        <taxon>Cytophagales</taxon>
        <taxon>Flammeovirgaceae</taxon>
        <taxon>Sediminitomix</taxon>
    </lineage>
</organism>
<feature type="signal peptide" evidence="14">
    <location>
        <begin position="1"/>
        <end position="19"/>
    </location>
</feature>
<dbReference type="Pfam" id="PF13715">
    <property type="entry name" value="CarbopepD_reg_2"/>
    <property type="match status" value="1"/>
</dbReference>
<dbReference type="InterPro" id="IPR000531">
    <property type="entry name" value="Beta-barrel_TonB"/>
</dbReference>
<dbReference type="GO" id="GO:0015344">
    <property type="term" value="F:siderophore uptake transmembrane transporter activity"/>
    <property type="evidence" value="ECO:0007669"/>
    <property type="project" value="TreeGrafter"/>
</dbReference>
<dbReference type="SUPFAM" id="SSF56935">
    <property type="entry name" value="Porins"/>
    <property type="match status" value="1"/>
</dbReference>
<evidence type="ECO:0000256" key="12">
    <source>
        <dbReference type="PROSITE-ProRule" id="PRU01360"/>
    </source>
</evidence>
<evidence type="ECO:0000256" key="13">
    <source>
        <dbReference type="RuleBase" id="RU003357"/>
    </source>
</evidence>
<dbReference type="PROSITE" id="PS52016">
    <property type="entry name" value="TONB_DEPENDENT_REC_3"/>
    <property type="match status" value="1"/>
</dbReference>
<dbReference type="InterPro" id="IPR039426">
    <property type="entry name" value="TonB-dep_rcpt-like"/>
</dbReference>
<evidence type="ECO:0000256" key="14">
    <source>
        <dbReference type="SAM" id="SignalP"/>
    </source>
</evidence>
<dbReference type="InterPro" id="IPR036942">
    <property type="entry name" value="Beta-barrel_TonB_sf"/>
</dbReference>
<dbReference type="SUPFAM" id="SSF49464">
    <property type="entry name" value="Carboxypeptidase regulatory domain-like"/>
    <property type="match status" value="1"/>
</dbReference>
<feature type="domain" description="TonB-dependent receptor-like beta-barrel" evidence="15">
    <location>
        <begin position="332"/>
        <end position="744"/>
    </location>
</feature>
<dbReference type="Gene3D" id="2.60.40.1120">
    <property type="entry name" value="Carboxypeptidase-like, regulatory domain"/>
    <property type="match status" value="1"/>
</dbReference>
<keyword evidence="7" id="KW-0408">Iron</keyword>
<dbReference type="Gene3D" id="2.40.170.20">
    <property type="entry name" value="TonB-dependent receptor, beta-barrel domain"/>
    <property type="match status" value="1"/>
</dbReference>
<dbReference type="InterPro" id="IPR012910">
    <property type="entry name" value="Plug_dom"/>
</dbReference>